<evidence type="ECO:0000313" key="2">
    <source>
        <dbReference type="EMBL" id="CEG35863.1"/>
    </source>
</evidence>
<evidence type="ECO:0000313" key="3">
    <source>
        <dbReference type="Proteomes" id="UP000054928"/>
    </source>
</evidence>
<feature type="region of interest" description="Disordered" evidence="1">
    <location>
        <begin position="36"/>
        <end position="60"/>
    </location>
</feature>
<reference evidence="3" key="1">
    <citation type="submission" date="2014-09" db="EMBL/GenBank/DDBJ databases">
        <authorList>
            <person name="Sharma Rahul"/>
            <person name="Thines Marco"/>
        </authorList>
    </citation>
    <scope>NUCLEOTIDE SEQUENCE [LARGE SCALE GENOMIC DNA]</scope>
</reference>
<dbReference type="EMBL" id="CCYD01000109">
    <property type="protein sequence ID" value="CEG35863.1"/>
    <property type="molecule type" value="Genomic_DNA"/>
</dbReference>
<sequence>MPPTALPTRPSTCGGTLLRARQAQITSAVSGGNTYELVGTRETNQQIKSSPDQSLSPAGI</sequence>
<proteinExistence type="predicted"/>
<feature type="compositionally biased region" description="Polar residues" evidence="1">
    <location>
        <begin position="41"/>
        <end position="60"/>
    </location>
</feature>
<dbReference type="Proteomes" id="UP000054928">
    <property type="component" value="Unassembled WGS sequence"/>
</dbReference>
<dbReference type="GeneID" id="36395247"/>
<name>A0A0P1A678_PLAHL</name>
<protein>
    <submittedName>
        <fullName evidence="2">Uncharacterized protein</fullName>
    </submittedName>
</protein>
<evidence type="ECO:0000256" key="1">
    <source>
        <dbReference type="SAM" id="MobiDB-lite"/>
    </source>
</evidence>
<dbReference type="RefSeq" id="XP_024572232.1">
    <property type="nucleotide sequence ID" value="XM_024728902.1"/>
</dbReference>
<organism evidence="2 3">
    <name type="scientific">Plasmopara halstedii</name>
    <name type="common">Downy mildew of sunflower</name>
    <dbReference type="NCBI Taxonomy" id="4781"/>
    <lineage>
        <taxon>Eukaryota</taxon>
        <taxon>Sar</taxon>
        <taxon>Stramenopiles</taxon>
        <taxon>Oomycota</taxon>
        <taxon>Peronosporomycetes</taxon>
        <taxon>Peronosporales</taxon>
        <taxon>Peronosporaceae</taxon>
        <taxon>Plasmopara</taxon>
    </lineage>
</organism>
<keyword evidence="3" id="KW-1185">Reference proteome</keyword>
<dbReference type="AlphaFoldDB" id="A0A0P1A678"/>
<accession>A0A0P1A678</accession>